<sequence>MDHEQPGAQRRCPWQRLPGTGGYHSALRTPFAARTRNVALGLALVAGSSLTPGCASTHASSTLPEPGIYAPPEVAQLYIPSGTPVDPSGASELSLDQLLVFADAYSPAVQSARARVGLADAEVIGAEIVFPANPQLSFGAGGRTIEGATGFEFEVAVQQRIEIAGEPGLRLDAAEDQQRLSEAAVNEVRWSVHVEVHRLFVDILLVRERLEQAERFVAFAQSMRDIAARQVEAGESSPLILLVADADLAQTREAVIEARQAGESLEARLAAVIGWPEATLPDVQGSLPEVRQAPDVNSLLALMAEHHPSLRTRELAVVAGRSRLALEDREAWPEPTVGLSYGREAAPGPEAEADVWLFNLTFPIPLWRTNQDGRARAEAELVVADREREATATRLRGDLLQAAIALNAAVDRVALYESGVVPQLEENLVLLQRAYELGEVDVHQVSQTRERLLTATGQYIDARITYHETAATLEGLVGTELWPAQEVSP</sequence>
<dbReference type="AlphaFoldDB" id="A0A5C6X2I0"/>
<dbReference type="PANTHER" id="PTHR30203">
    <property type="entry name" value="OUTER MEMBRANE CATION EFFLUX PROTEIN"/>
    <property type="match status" value="1"/>
</dbReference>
<evidence type="ECO:0000313" key="3">
    <source>
        <dbReference type="Proteomes" id="UP000321046"/>
    </source>
</evidence>
<dbReference type="SUPFAM" id="SSF56954">
    <property type="entry name" value="Outer membrane efflux proteins (OEP)"/>
    <property type="match status" value="1"/>
</dbReference>
<evidence type="ECO:0000313" key="2">
    <source>
        <dbReference type="EMBL" id="TXD32112.1"/>
    </source>
</evidence>
<organism evidence="2 3">
    <name type="scientific">Lujinxingia vulgaris</name>
    <dbReference type="NCBI Taxonomy" id="2600176"/>
    <lineage>
        <taxon>Bacteria</taxon>
        <taxon>Deltaproteobacteria</taxon>
        <taxon>Bradymonadales</taxon>
        <taxon>Lujinxingiaceae</taxon>
        <taxon>Lujinxingia</taxon>
    </lineage>
</organism>
<dbReference type="InterPro" id="IPR003423">
    <property type="entry name" value="OMP_efflux"/>
</dbReference>
<dbReference type="Pfam" id="PF02321">
    <property type="entry name" value="OEP"/>
    <property type="match status" value="2"/>
</dbReference>
<dbReference type="EMBL" id="VOSL01000139">
    <property type="protein sequence ID" value="TXD32112.1"/>
    <property type="molecule type" value="Genomic_DNA"/>
</dbReference>
<dbReference type="Proteomes" id="UP000321046">
    <property type="component" value="Unassembled WGS sequence"/>
</dbReference>
<protein>
    <submittedName>
        <fullName evidence="2">TolC family protein</fullName>
    </submittedName>
</protein>
<dbReference type="OrthoDB" id="9791261at2"/>
<gene>
    <name evidence="2" type="ORF">FRC96_18725</name>
</gene>
<name>A0A5C6X2I0_9DELT</name>
<dbReference type="InterPro" id="IPR010131">
    <property type="entry name" value="MdtP/NodT-like"/>
</dbReference>
<reference evidence="2 3" key="1">
    <citation type="submission" date="2019-08" db="EMBL/GenBank/DDBJ databases">
        <title>Bradymonadales sp. TMQ2.</title>
        <authorList>
            <person name="Liang Q."/>
        </authorList>
    </citation>
    <scope>NUCLEOTIDE SEQUENCE [LARGE SCALE GENOMIC DNA]</scope>
    <source>
        <strain evidence="2 3">TMQ2</strain>
    </source>
</reference>
<dbReference type="Gene3D" id="1.20.1600.10">
    <property type="entry name" value="Outer membrane efflux proteins (OEP)"/>
    <property type="match status" value="1"/>
</dbReference>
<comment type="similarity">
    <text evidence="1">Belongs to the outer membrane factor (OMF) (TC 1.B.17) family.</text>
</comment>
<dbReference type="PANTHER" id="PTHR30203:SF24">
    <property type="entry name" value="BLR4935 PROTEIN"/>
    <property type="match status" value="1"/>
</dbReference>
<dbReference type="GO" id="GO:0015562">
    <property type="term" value="F:efflux transmembrane transporter activity"/>
    <property type="evidence" value="ECO:0007669"/>
    <property type="project" value="InterPro"/>
</dbReference>
<dbReference type="RefSeq" id="WP_146976780.1">
    <property type="nucleotide sequence ID" value="NZ_VOSL01000139.1"/>
</dbReference>
<accession>A0A5C6X2I0</accession>
<proteinExistence type="inferred from homology"/>
<comment type="caution">
    <text evidence="2">The sequence shown here is derived from an EMBL/GenBank/DDBJ whole genome shotgun (WGS) entry which is preliminary data.</text>
</comment>
<evidence type="ECO:0000256" key="1">
    <source>
        <dbReference type="ARBA" id="ARBA00007613"/>
    </source>
</evidence>